<feature type="compositionally biased region" description="Polar residues" evidence="1">
    <location>
        <begin position="35"/>
        <end position="60"/>
    </location>
</feature>
<feature type="compositionally biased region" description="Low complexity" evidence="1">
    <location>
        <begin position="1"/>
        <end position="15"/>
    </location>
</feature>
<reference evidence="2" key="2">
    <citation type="journal article" date="2023" name="IMA Fungus">
        <title>Comparative genomic study of the Penicillium genus elucidates a diverse pangenome and 15 lateral gene transfer events.</title>
        <authorList>
            <person name="Petersen C."/>
            <person name="Sorensen T."/>
            <person name="Nielsen M.R."/>
            <person name="Sondergaard T.E."/>
            <person name="Sorensen J.L."/>
            <person name="Fitzpatrick D.A."/>
            <person name="Frisvad J.C."/>
            <person name="Nielsen K.L."/>
        </authorList>
    </citation>
    <scope>NUCLEOTIDE SEQUENCE</scope>
    <source>
        <strain evidence="2">IBT 3081</strain>
    </source>
</reference>
<feature type="compositionally biased region" description="Low complexity" evidence="1">
    <location>
        <begin position="371"/>
        <end position="403"/>
    </location>
</feature>
<keyword evidence="3" id="KW-1185">Reference proteome</keyword>
<dbReference type="GeneID" id="81465052"/>
<proteinExistence type="predicted"/>
<dbReference type="RefSeq" id="XP_056576720.1">
    <property type="nucleotide sequence ID" value="XM_056725869.1"/>
</dbReference>
<dbReference type="OrthoDB" id="4345330at2759"/>
<sequence>MQKAAESSPAKARAANEQVSYVKPKSSGKADTHASDQSQEVQSQSKPQYSPQDSHPTTDGPNEAAPVKPNDADTDMKDSEPERDLHEPPNPRMANNGTNPGGPAPVDVDDEEYGEVLSDLKTLSIGQDRGGEPDAWSRLGRSLVLLVRYGPYKAAKYQVQTANGYNTAGLQKVSDPETRISHITYRGQDGEKHRRYTRNNVAGIVGVAIKERKKGSKTAPVAYVKILWQDIDEDDQWLLKRNTCWITNADLITLTDKVTAAQKITEVWEKQELRYNNWQGLIGRDSPDRSPSPCPLDTFKAEKDWTLKRERTNESFPSFERSLDARSPTTHLDQVGRRQVRQLAANNSERYNPDLIKQELNSEENELFVSTNGQNANGQNTNGQITNDQNTKDQNTNDLDNNTSSGSGQSRPPKLSKFYKKWLKKRQLEETDLDNLDDEYIGRFEAAAFVYVDELRKQGYIVEDDIGADL</sequence>
<feature type="region of interest" description="Disordered" evidence="1">
    <location>
        <begin position="312"/>
        <end position="338"/>
    </location>
</feature>
<dbReference type="EMBL" id="JAPZBT010000003">
    <property type="protein sequence ID" value="KAJ5365253.1"/>
    <property type="molecule type" value="Genomic_DNA"/>
</dbReference>
<evidence type="ECO:0000313" key="2">
    <source>
        <dbReference type="EMBL" id="KAJ5365253.1"/>
    </source>
</evidence>
<dbReference type="AlphaFoldDB" id="A0A9W9RRT7"/>
<feature type="region of interest" description="Disordered" evidence="1">
    <location>
        <begin position="1"/>
        <end position="109"/>
    </location>
</feature>
<feature type="compositionally biased region" description="Basic and acidic residues" evidence="1">
    <location>
        <begin position="70"/>
        <end position="89"/>
    </location>
</feature>
<accession>A0A9W9RRT7</accession>
<evidence type="ECO:0000256" key="1">
    <source>
        <dbReference type="SAM" id="MobiDB-lite"/>
    </source>
</evidence>
<dbReference type="Proteomes" id="UP001147752">
    <property type="component" value="Unassembled WGS sequence"/>
</dbReference>
<comment type="caution">
    <text evidence="2">The sequence shown here is derived from an EMBL/GenBank/DDBJ whole genome shotgun (WGS) entry which is preliminary data.</text>
</comment>
<organism evidence="2 3">
    <name type="scientific">Penicillium concentricum</name>
    <dbReference type="NCBI Taxonomy" id="293559"/>
    <lineage>
        <taxon>Eukaryota</taxon>
        <taxon>Fungi</taxon>
        <taxon>Dikarya</taxon>
        <taxon>Ascomycota</taxon>
        <taxon>Pezizomycotina</taxon>
        <taxon>Eurotiomycetes</taxon>
        <taxon>Eurotiomycetidae</taxon>
        <taxon>Eurotiales</taxon>
        <taxon>Aspergillaceae</taxon>
        <taxon>Penicillium</taxon>
    </lineage>
</organism>
<reference evidence="2" key="1">
    <citation type="submission" date="2022-12" db="EMBL/GenBank/DDBJ databases">
        <authorList>
            <person name="Petersen C."/>
        </authorList>
    </citation>
    <scope>NUCLEOTIDE SEQUENCE</scope>
    <source>
        <strain evidence="2">IBT 3081</strain>
    </source>
</reference>
<evidence type="ECO:0000313" key="3">
    <source>
        <dbReference type="Proteomes" id="UP001147752"/>
    </source>
</evidence>
<name>A0A9W9RRT7_9EURO</name>
<protein>
    <submittedName>
        <fullName evidence="2">Uncharacterized protein</fullName>
    </submittedName>
</protein>
<gene>
    <name evidence="2" type="ORF">N7517_008139</name>
</gene>
<feature type="region of interest" description="Disordered" evidence="1">
    <location>
        <begin position="371"/>
        <end position="414"/>
    </location>
</feature>